<dbReference type="PANTHER" id="PTHR46124:SF2">
    <property type="entry name" value="D-AMINOACYL-TRNA DEACYLASE"/>
    <property type="match status" value="1"/>
</dbReference>
<reference evidence="1" key="1">
    <citation type="submission" date="2020-04" db="EMBL/GenBank/DDBJ databases">
        <authorList>
            <person name="Zhang T."/>
        </authorList>
    </citation>
    <scope>NUCLEOTIDE SEQUENCE</scope>
    <source>
        <strain evidence="1">HKST-UBA79</strain>
    </source>
</reference>
<reference evidence="1" key="2">
    <citation type="journal article" date="2021" name="Microbiome">
        <title>Successional dynamics and alternative stable states in a saline activated sludge microbial community over 9 years.</title>
        <authorList>
            <person name="Wang Y."/>
            <person name="Ye J."/>
            <person name="Ju F."/>
            <person name="Liu L."/>
            <person name="Boyd J.A."/>
            <person name="Deng Y."/>
            <person name="Parks D.H."/>
            <person name="Jiang X."/>
            <person name="Yin X."/>
            <person name="Woodcroft B.J."/>
            <person name="Tyson G.W."/>
            <person name="Hugenholtz P."/>
            <person name="Polz M.F."/>
            <person name="Zhang T."/>
        </authorList>
    </citation>
    <scope>NUCLEOTIDE SEQUENCE</scope>
    <source>
        <strain evidence="1">HKST-UBA79</strain>
    </source>
</reference>
<comment type="caution">
    <text evidence="1">The sequence shown here is derived from an EMBL/GenBank/DDBJ whole genome shotgun (WGS) entry which is preliminary data.</text>
</comment>
<dbReference type="CDD" id="cd01310">
    <property type="entry name" value="TatD_DNAse"/>
    <property type="match status" value="1"/>
</dbReference>
<dbReference type="InterPro" id="IPR032466">
    <property type="entry name" value="Metal_Hydrolase"/>
</dbReference>
<sequence length="160" mass="17995">MLIDSHIHLPHKKYEKDVDLIVQEATIAGITKLIVIGTHLKDNAIVSNLVSKYPNLYCSLGIYPNDELSTNVDELATKLEVQIKNSSKIKAIGECGIDITDWENQRPINEQIKLFEAQLFLAQKYKLPIVIHNRNGDEQVLNSIKKFPDVTGVLHCFASS</sequence>
<dbReference type="Gene3D" id="3.20.20.140">
    <property type="entry name" value="Metal-dependent hydrolases"/>
    <property type="match status" value="1"/>
</dbReference>
<gene>
    <name evidence="1" type="ORF">KC980_02035</name>
</gene>
<dbReference type="SUPFAM" id="SSF51556">
    <property type="entry name" value="Metallo-dependent hydrolases"/>
    <property type="match status" value="1"/>
</dbReference>
<dbReference type="AlphaFoldDB" id="A0A955J1U9"/>
<organism evidence="1 2">
    <name type="scientific">candidate division WWE3 bacterium</name>
    <dbReference type="NCBI Taxonomy" id="2053526"/>
    <lineage>
        <taxon>Bacteria</taxon>
        <taxon>Katanobacteria</taxon>
    </lineage>
</organism>
<dbReference type="InterPro" id="IPR001130">
    <property type="entry name" value="TatD-like"/>
</dbReference>
<evidence type="ECO:0000313" key="1">
    <source>
        <dbReference type="EMBL" id="MCA9308268.1"/>
    </source>
</evidence>
<proteinExistence type="predicted"/>
<accession>A0A955J1U9</accession>
<dbReference type="Pfam" id="PF01026">
    <property type="entry name" value="TatD_DNase"/>
    <property type="match status" value="1"/>
</dbReference>
<name>A0A955J1U9_UNCKA</name>
<protein>
    <submittedName>
        <fullName evidence="1">TatD family hydrolase</fullName>
    </submittedName>
</protein>
<dbReference type="EMBL" id="JAGQNX010000057">
    <property type="protein sequence ID" value="MCA9308268.1"/>
    <property type="molecule type" value="Genomic_DNA"/>
</dbReference>
<dbReference type="Proteomes" id="UP000740557">
    <property type="component" value="Unassembled WGS sequence"/>
</dbReference>
<keyword evidence="1" id="KW-0378">Hydrolase</keyword>
<evidence type="ECO:0000313" key="2">
    <source>
        <dbReference type="Proteomes" id="UP000740557"/>
    </source>
</evidence>
<dbReference type="PANTHER" id="PTHR46124">
    <property type="entry name" value="D-AMINOACYL-TRNA DEACYLASE"/>
    <property type="match status" value="1"/>
</dbReference>
<feature type="non-terminal residue" evidence="1">
    <location>
        <position position="160"/>
    </location>
</feature>
<dbReference type="GO" id="GO:0016788">
    <property type="term" value="F:hydrolase activity, acting on ester bonds"/>
    <property type="evidence" value="ECO:0007669"/>
    <property type="project" value="InterPro"/>
</dbReference>